<dbReference type="SUPFAM" id="SSF103481">
    <property type="entry name" value="Multidrug resistance efflux transporter EmrE"/>
    <property type="match status" value="1"/>
</dbReference>
<keyword evidence="10" id="KW-1185">Reference proteome</keyword>
<dbReference type="InterPro" id="IPR045324">
    <property type="entry name" value="Small_multidrug_res"/>
</dbReference>
<feature type="transmembrane region" description="Helical" evidence="8">
    <location>
        <begin position="5"/>
        <end position="22"/>
    </location>
</feature>
<gene>
    <name evidence="9" type="ORF">EIM92_16965</name>
</gene>
<evidence type="ECO:0000313" key="9">
    <source>
        <dbReference type="EMBL" id="AZK49109.1"/>
    </source>
</evidence>
<dbReference type="PANTHER" id="PTHR30561:SF7">
    <property type="entry name" value="GUANIDINIUM EFFLUX SYSTEM SUBUNIT GDNC-RELATED"/>
    <property type="match status" value="1"/>
</dbReference>
<comment type="similarity">
    <text evidence="7">Belongs to the drug/metabolite transporter (DMT) superfamily. Small multidrug resistance (SMR) (TC 2.A.7.1) family.</text>
</comment>
<organism evidence="9 10">
    <name type="scientific">Paenibacillus lentus</name>
    <dbReference type="NCBI Taxonomy" id="1338368"/>
    <lineage>
        <taxon>Bacteria</taxon>
        <taxon>Bacillati</taxon>
        <taxon>Bacillota</taxon>
        <taxon>Bacilli</taxon>
        <taxon>Bacillales</taxon>
        <taxon>Paenibacillaceae</taxon>
        <taxon>Paenibacillus</taxon>
    </lineage>
</organism>
<evidence type="ECO:0000256" key="3">
    <source>
        <dbReference type="ARBA" id="ARBA00022475"/>
    </source>
</evidence>
<dbReference type="PANTHER" id="PTHR30561">
    <property type="entry name" value="SMR FAMILY PROTON-DEPENDENT DRUG EFFLUX TRANSPORTER SUGE"/>
    <property type="match status" value="1"/>
</dbReference>
<dbReference type="GO" id="GO:0005886">
    <property type="term" value="C:plasma membrane"/>
    <property type="evidence" value="ECO:0007669"/>
    <property type="project" value="UniProtKB-SubCell"/>
</dbReference>
<evidence type="ECO:0000256" key="2">
    <source>
        <dbReference type="ARBA" id="ARBA00022448"/>
    </source>
</evidence>
<dbReference type="GO" id="GO:0022857">
    <property type="term" value="F:transmembrane transporter activity"/>
    <property type="evidence" value="ECO:0007669"/>
    <property type="project" value="InterPro"/>
</dbReference>
<feature type="transmembrane region" description="Helical" evidence="8">
    <location>
        <begin position="28"/>
        <end position="46"/>
    </location>
</feature>
<dbReference type="Gene3D" id="1.10.3730.20">
    <property type="match status" value="1"/>
</dbReference>
<evidence type="ECO:0000256" key="4">
    <source>
        <dbReference type="ARBA" id="ARBA00022692"/>
    </source>
</evidence>
<reference evidence="9 10" key="1">
    <citation type="submission" date="2018-11" db="EMBL/GenBank/DDBJ databases">
        <title>Genome sequencing of Paenibacillus lentus DSM25539(T).</title>
        <authorList>
            <person name="Kook J.-K."/>
            <person name="Park S.-N."/>
            <person name="Lim Y.K."/>
        </authorList>
    </citation>
    <scope>NUCLEOTIDE SEQUENCE [LARGE SCALE GENOMIC DNA]</scope>
    <source>
        <strain evidence="9 10">DSM 25539</strain>
    </source>
</reference>
<evidence type="ECO:0000256" key="8">
    <source>
        <dbReference type="SAM" id="Phobius"/>
    </source>
</evidence>
<dbReference type="Pfam" id="PF00893">
    <property type="entry name" value="Multi_Drug_Res"/>
    <property type="match status" value="1"/>
</dbReference>
<feature type="transmembrane region" description="Helical" evidence="8">
    <location>
        <begin position="83"/>
        <end position="102"/>
    </location>
</feature>
<evidence type="ECO:0000256" key="6">
    <source>
        <dbReference type="ARBA" id="ARBA00023136"/>
    </source>
</evidence>
<dbReference type="InterPro" id="IPR037185">
    <property type="entry name" value="EmrE-like"/>
</dbReference>
<dbReference type="KEGG" id="plen:EIM92_16965"/>
<evidence type="ECO:0000313" key="10">
    <source>
        <dbReference type="Proteomes" id="UP000273145"/>
    </source>
</evidence>
<keyword evidence="6 8" id="KW-0472">Membrane</keyword>
<dbReference type="Proteomes" id="UP000273145">
    <property type="component" value="Chromosome"/>
</dbReference>
<proteinExistence type="inferred from homology"/>
<dbReference type="FunFam" id="1.10.3730.20:FF:000001">
    <property type="entry name" value="Quaternary ammonium compound resistance transporter SugE"/>
    <property type="match status" value="1"/>
</dbReference>
<dbReference type="AlphaFoldDB" id="A0A3S8S1Y9"/>
<accession>A0A3S8S1Y9</accession>
<dbReference type="EMBL" id="CP034248">
    <property type="protein sequence ID" value="AZK49109.1"/>
    <property type="molecule type" value="Genomic_DNA"/>
</dbReference>
<keyword evidence="5 8" id="KW-1133">Transmembrane helix</keyword>
<sequence>MNRYWGLVLIAGLFEIGWVIGLKHSYNALTWMATGVAIFVSMYLLVLSTRKLPTGTAYAVFTGIGTSGTVILEMLVFGEPFKLAKLLLIILLVCGVAGLKLVTTEQDAQGGN</sequence>
<keyword evidence="4 7" id="KW-0812">Transmembrane</keyword>
<comment type="subcellular location">
    <subcellularLocation>
        <location evidence="1 7">Cell membrane</location>
        <topology evidence="1 7">Multi-pass membrane protein</topology>
    </subcellularLocation>
</comment>
<protein>
    <submittedName>
        <fullName evidence="9">Multidrug efflux SMR transporter</fullName>
    </submittedName>
</protein>
<dbReference type="OrthoDB" id="2168659at2"/>
<evidence type="ECO:0000256" key="5">
    <source>
        <dbReference type="ARBA" id="ARBA00022989"/>
    </source>
</evidence>
<evidence type="ECO:0000256" key="1">
    <source>
        <dbReference type="ARBA" id="ARBA00004651"/>
    </source>
</evidence>
<keyword evidence="2" id="KW-0813">Transport</keyword>
<keyword evidence="3" id="KW-1003">Cell membrane</keyword>
<evidence type="ECO:0000256" key="7">
    <source>
        <dbReference type="RuleBase" id="RU003942"/>
    </source>
</evidence>
<name>A0A3S8S1Y9_9BACL</name>
<dbReference type="InterPro" id="IPR000390">
    <property type="entry name" value="Small_drug/metabolite_transptr"/>
</dbReference>
<feature type="transmembrane region" description="Helical" evidence="8">
    <location>
        <begin position="58"/>
        <end position="77"/>
    </location>
</feature>